<feature type="region of interest" description="Disordered" evidence="1">
    <location>
        <begin position="135"/>
        <end position="164"/>
    </location>
</feature>
<keyword evidence="3" id="KW-1185">Reference proteome</keyword>
<dbReference type="AlphaFoldDB" id="A0AAE1KYQ5"/>
<proteinExistence type="predicted"/>
<evidence type="ECO:0000313" key="2">
    <source>
        <dbReference type="EMBL" id="KAK3889103.1"/>
    </source>
</evidence>
<sequence length="353" mass="38343">MELVKKDDLARNRALSQFSGLSLLFWLAKTSSELGTASAAFDSSAAFRHLSTLATASIQALHPSLLSTTSEALSTRLCCWESMLGGIDMHWSLLTSDPLSSPAALDIDRTKELLQTVPQKVTVNVLHWNTAPSSWAHRQSAGPSRGSSHSRSSRHLPYSSTLRPSASVRRQEMIVVKTLSSISGSPLVRIQESPRGVDTPPKLLVEDSVFLRATLAGDVMGHSDSNRKPLSYKPDPSVEETQTSSCSLHLHPQVVEGSSGISQFRCRSDSPRPSEAQEAFVRRESMVSCVPSRQPATFPELLTSISKVVVSSSSPPCNVSTLDSSCSQPGCHYRRILYRMGSSAGLPNQRKSR</sequence>
<dbReference type="Proteomes" id="UP001286313">
    <property type="component" value="Unassembled WGS sequence"/>
</dbReference>
<feature type="region of interest" description="Disordered" evidence="1">
    <location>
        <begin position="220"/>
        <end position="241"/>
    </location>
</feature>
<comment type="caution">
    <text evidence="2">The sequence shown here is derived from an EMBL/GenBank/DDBJ whole genome shotgun (WGS) entry which is preliminary data.</text>
</comment>
<accession>A0AAE1KYQ5</accession>
<evidence type="ECO:0000256" key="1">
    <source>
        <dbReference type="SAM" id="MobiDB-lite"/>
    </source>
</evidence>
<feature type="compositionally biased region" description="Low complexity" evidence="1">
    <location>
        <begin position="140"/>
        <end position="160"/>
    </location>
</feature>
<reference evidence="2" key="1">
    <citation type="submission" date="2023-10" db="EMBL/GenBank/DDBJ databases">
        <title>Genome assemblies of two species of porcelain crab, Petrolisthes cinctipes and Petrolisthes manimaculis (Anomura: Porcellanidae).</title>
        <authorList>
            <person name="Angst P."/>
        </authorList>
    </citation>
    <scope>NUCLEOTIDE SEQUENCE</scope>
    <source>
        <strain evidence="2">PB745_01</strain>
        <tissue evidence="2">Gill</tissue>
    </source>
</reference>
<name>A0AAE1KYQ5_PETCI</name>
<evidence type="ECO:0000313" key="3">
    <source>
        <dbReference type="Proteomes" id="UP001286313"/>
    </source>
</evidence>
<dbReference type="EMBL" id="JAWQEG010000504">
    <property type="protein sequence ID" value="KAK3889103.1"/>
    <property type="molecule type" value="Genomic_DNA"/>
</dbReference>
<organism evidence="2 3">
    <name type="scientific">Petrolisthes cinctipes</name>
    <name type="common">Flat porcelain crab</name>
    <dbReference type="NCBI Taxonomy" id="88211"/>
    <lineage>
        <taxon>Eukaryota</taxon>
        <taxon>Metazoa</taxon>
        <taxon>Ecdysozoa</taxon>
        <taxon>Arthropoda</taxon>
        <taxon>Crustacea</taxon>
        <taxon>Multicrustacea</taxon>
        <taxon>Malacostraca</taxon>
        <taxon>Eumalacostraca</taxon>
        <taxon>Eucarida</taxon>
        <taxon>Decapoda</taxon>
        <taxon>Pleocyemata</taxon>
        <taxon>Anomura</taxon>
        <taxon>Galatheoidea</taxon>
        <taxon>Porcellanidae</taxon>
        <taxon>Petrolisthes</taxon>
    </lineage>
</organism>
<protein>
    <submittedName>
        <fullName evidence="2">Uncharacterized protein</fullName>
    </submittedName>
</protein>
<gene>
    <name evidence="2" type="ORF">Pcinc_006846</name>
</gene>